<gene>
    <name evidence="2" type="ORF">GCM10009332_30580</name>
</gene>
<accession>A0A917JZA1</accession>
<keyword evidence="1" id="KW-1133">Transmembrane helix</keyword>
<reference evidence="2" key="2">
    <citation type="submission" date="2020-09" db="EMBL/GenBank/DDBJ databases">
        <authorList>
            <person name="Sun Q."/>
            <person name="Ohkuma M."/>
        </authorList>
    </citation>
    <scope>NUCLEOTIDE SEQUENCE</scope>
    <source>
        <strain evidence="2">JCM 30804</strain>
    </source>
</reference>
<keyword evidence="1" id="KW-0472">Membrane</keyword>
<comment type="caution">
    <text evidence="2">The sequence shown here is derived from an EMBL/GenBank/DDBJ whole genome shotgun (WGS) entry which is preliminary data.</text>
</comment>
<reference evidence="2" key="1">
    <citation type="journal article" date="2014" name="Int. J. Syst. Evol. Microbiol.">
        <title>Complete genome sequence of Corynebacterium casei LMG S-19264T (=DSM 44701T), isolated from a smear-ripened cheese.</title>
        <authorList>
            <consortium name="US DOE Joint Genome Institute (JGI-PGF)"/>
            <person name="Walter F."/>
            <person name="Albersmeier A."/>
            <person name="Kalinowski J."/>
            <person name="Ruckert C."/>
        </authorList>
    </citation>
    <scope>NUCLEOTIDE SEQUENCE</scope>
    <source>
        <strain evidence="2">JCM 30804</strain>
    </source>
</reference>
<sequence>MWGVMMYSCQEEMSMFEIFMLVYLPFGTLFLHKWRKCIYESNGKQRVLYLVVSIAMAAVPLIYVSGIQGERSAFGVLLVGIGLFWCANVGPRCSATSQAAKR</sequence>
<dbReference type="AlphaFoldDB" id="A0A917JZA1"/>
<feature type="transmembrane region" description="Helical" evidence="1">
    <location>
        <begin position="15"/>
        <end position="34"/>
    </location>
</feature>
<organism evidence="2 3">
    <name type="scientific">Shewanella gelidii</name>
    <dbReference type="NCBI Taxonomy" id="1642821"/>
    <lineage>
        <taxon>Bacteria</taxon>
        <taxon>Pseudomonadati</taxon>
        <taxon>Pseudomonadota</taxon>
        <taxon>Gammaproteobacteria</taxon>
        <taxon>Alteromonadales</taxon>
        <taxon>Shewanellaceae</taxon>
        <taxon>Shewanella</taxon>
    </lineage>
</organism>
<feature type="transmembrane region" description="Helical" evidence="1">
    <location>
        <begin position="46"/>
        <end position="66"/>
    </location>
</feature>
<name>A0A917JZA1_9GAMM</name>
<dbReference type="EMBL" id="BMPZ01000011">
    <property type="protein sequence ID" value="GGI91166.1"/>
    <property type="molecule type" value="Genomic_DNA"/>
</dbReference>
<evidence type="ECO:0000256" key="1">
    <source>
        <dbReference type="SAM" id="Phobius"/>
    </source>
</evidence>
<keyword evidence="1" id="KW-0812">Transmembrane</keyword>
<dbReference type="Proteomes" id="UP000613743">
    <property type="component" value="Unassembled WGS sequence"/>
</dbReference>
<evidence type="ECO:0000313" key="2">
    <source>
        <dbReference type="EMBL" id="GGI91166.1"/>
    </source>
</evidence>
<keyword evidence="3" id="KW-1185">Reference proteome</keyword>
<protein>
    <submittedName>
        <fullName evidence="2">Uncharacterized protein</fullName>
    </submittedName>
</protein>
<feature type="transmembrane region" description="Helical" evidence="1">
    <location>
        <begin position="72"/>
        <end position="91"/>
    </location>
</feature>
<evidence type="ECO:0000313" key="3">
    <source>
        <dbReference type="Proteomes" id="UP000613743"/>
    </source>
</evidence>
<proteinExistence type="predicted"/>